<dbReference type="EMBL" id="CM044706">
    <property type="protein sequence ID" value="KAI5660356.1"/>
    <property type="molecule type" value="Genomic_DNA"/>
</dbReference>
<sequence length="110" mass="12220">MATAGGRGGAQSMNSMYFKPMLRKAFHRKSGSSSTDMIGSDAAKMNGEEMKNKKTSSSSSSMSDWWIRDDRTGIFYPKGQEKVIQDVPSAAGKDFEPINYFSNRDHSCIY</sequence>
<organism evidence="1 2">
    <name type="scientific">Catharanthus roseus</name>
    <name type="common">Madagascar periwinkle</name>
    <name type="synonym">Vinca rosea</name>
    <dbReference type="NCBI Taxonomy" id="4058"/>
    <lineage>
        <taxon>Eukaryota</taxon>
        <taxon>Viridiplantae</taxon>
        <taxon>Streptophyta</taxon>
        <taxon>Embryophyta</taxon>
        <taxon>Tracheophyta</taxon>
        <taxon>Spermatophyta</taxon>
        <taxon>Magnoliopsida</taxon>
        <taxon>eudicotyledons</taxon>
        <taxon>Gunneridae</taxon>
        <taxon>Pentapetalae</taxon>
        <taxon>asterids</taxon>
        <taxon>lamiids</taxon>
        <taxon>Gentianales</taxon>
        <taxon>Apocynaceae</taxon>
        <taxon>Rauvolfioideae</taxon>
        <taxon>Vinceae</taxon>
        <taxon>Catharanthinae</taxon>
        <taxon>Catharanthus</taxon>
    </lineage>
</organism>
<evidence type="ECO:0000313" key="2">
    <source>
        <dbReference type="Proteomes" id="UP001060085"/>
    </source>
</evidence>
<evidence type="ECO:0000313" key="1">
    <source>
        <dbReference type="EMBL" id="KAI5660356.1"/>
    </source>
</evidence>
<accession>A0ACC0AI06</accession>
<gene>
    <name evidence="1" type="ORF">M9H77_29149</name>
</gene>
<reference evidence="2" key="1">
    <citation type="journal article" date="2023" name="Nat. Plants">
        <title>Single-cell RNA sequencing provides a high-resolution roadmap for understanding the multicellular compartmentation of specialized metabolism.</title>
        <authorList>
            <person name="Sun S."/>
            <person name="Shen X."/>
            <person name="Li Y."/>
            <person name="Li Y."/>
            <person name="Wang S."/>
            <person name="Li R."/>
            <person name="Zhang H."/>
            <person name="Shen G."/>
            <person name="Guo B."/>
            <person name="Wei J."/>
            <person name="Xu J."/>
            <person name="St-Pierre B."/>
            <person name="Chen S."/>
            <person name="Sun C."/>
        </authorList>
    </citation>
    <scope>NUCLEOTIDE SEQUENCE [LARGE SCALE GENOMIC DNA]</scope>
</reference>
<keyword evidence="2" id="KW-1185">Reference proteome</keyword>
<comment type="caution">
    <text evidence="1">The sequence shown here is derived from an EMBL/GenBank/DDBJ whole genome shotgun (WGS) entry which is preliminary data.</text>
</comment>
<dbReference type="Proteomes" id="UP001060085">
    <property type="component" value="Linkage Group LG06"/>
</dbReference>
<name>A0ACC0AI06_CATRO</name>
<proteinExistence type="predicted"/>
<protein>
    <submittedName>
        <fullName evidence="1">Uncharacterized protein</fullName>
    </submittedName>
</protein>